<dbReference type="Proteomes" id="UP000789525">
    <property type="component" value="Unassembled WGS sequence"/>
</dbReference>
<evidence type="ECO:0000313" key="1">
    <source>
        <dbReference type="EMBL" id="CAG8542578.1"/>
    </source>
</evidence>
<keyword evidence="2" id="KW-1185">Reference proteome</keyword>
<gene>
    <name evidence="1" type="ORF">ACOLOM_LOCUS4531</name>
</gene>
<feature type="non-terminal residue" evidence="1">
    <location>
        <position position="1382"/>
    </location>
</feature>
<protein>
    <submittedName>
        <fullName evidence="1">15982_t:CDS:1</fullName>
    </submittedName>
</protein>
<comment type="caution">
    <text evidence="1">The sequence shown here is derived from an EMBL/GenBank/DDBJ whole genome shotgun (WGS) entry which is preliminary data.</text>
</comment>
<dbReference type="EMBL" id="CAJVPT010007542">
    <property type="protein sequence ID" value="CAG8542578.1"/>
    <property type="molecule type" value="Genomic_DNA"/>
</dbReference>
<organism evidence="1 2">
    <name type="scientific">Acaulospora colombiana</name>
    <dbReference type="NCBI Taxonomy" id="27376"/>
    <lineage>
        <taxon>Eukaryota</taxon>
        <taxon>Fungi</taxon>
        <taxon>Fungi incertae sedis</taxon>
        <taxon>Mucoromycota</taxon>
        <taxon>Glomeromycotina</taxon>
        <taxon>Glomeromycetes</taxon>
        <taxon>Diversisporales</taxon>
        <taxon>Acaulosporaceae</taxon>
        <taxon>Acaulospora</taxon>
    </lineage>
</organism>
<name>A0ACA9LRY2_9GLOM</name>
<reference evidence="1" key="1">
    <citation type="submission" date="2021-06" db="EMBL/GenBank/DDBJ databases">
        <authorList>
            <person name="Kallberg Y."/>
            <person name="Tangrot J."/>
            <person name="Rosling A."/>
        </authorList>
    </citation>
    <scope>NUCLEOTIDE SEQUENCE</scope>
    <source>
        <strain evidence="1">CL356</strain>
    </source>
</reference>
<sequence>MFLICSYAFSSTQLVRLRVNPPTNVSPIAAQNEPLYGGQTQRMSLPAQSDLTLAYINPPFYPSTKLKPTLSIIELLPHHVWLWRRFFVLFGYVGLWRPIITRFVVLLGVGKAAVGMVTNIKVGPPSVWAILSFSYGAVNINRFIDEKLYNYTEARETDWWFWVQWASYLGGTLLAVYIVIPFLLSAGWTPLAVISLLGALFIASLFLPSIAMKKTIESAFDWSMGIVKKGWRSLKEAFKSFFGRNDTGKVDEIQDEKDEDSEAEEPQERVPYDGEVRRPVLPITEDDAGWSLHHRRWGSSNFVRVSPTSRRPIFTERATLYEFIDRIFCSSSNYRAPGGSVENAPTLEPTSDSPSYLHHILSTPSSITLKRVYFATTPEPQLSTPLPLAPEKMSQQSSQKNSPSTSQAGSPTVEREPQPQQLDDNRRRGRIRRNSGMLFPDNLDMFPDNEYTREHGIKRNDGMLFPDNLDIFDYKEEALARSRGGRNMQKQKDPDEGKKDTLKLRLDLNLDVDVQIRARVHGDVTLSLFLNNPAGEISADDDLLVQSQTDITMQRYEEFILLSTAEKVQREIRVLHQYNAQAERDKAPPSSIIEKLERELEAAYKLGESKDLSSIEFSSQPSNEISPSSSTPTRAQPLSLADEPVAPFELLSNKETKHSGELSPEIKVIQNKIESHQLALDVMQETTKACNELITRLRAQLFRLVDRFCPSIRLLPELLLEIFQHRIAQDVDQYLEGMTKYLPHTTLKLSHVCRSWRLVATNNSILWRDTVVYPHRKWTDRKVELFKHYSSNAQRTSLSLFVEVEPEFAYGFPDSDHPTFDYYGDDFKIHFRVKQFVDGVSWLPYLKKNPESLSVHNLHPYGLGAYQVMELVEWHSCHRVTIHGYFNNDWHVEALGPLTHLTLETSGGLNSIHLVSSPNSFEELHLMNREENISPGPHAAITLPSLKVLGISLIHLQTARILQLPALQTAIFYSAPGLFNIHLSEEQLDSLSSLIANATELQLYPMSQVMSHFPKKNSASAFAIGILRRSTKFRTITFSSGFVDVLPLHEHLPSLVTKGIGSGATIEEMHFIDFPWRARGACQGETHMTKVRPFFDLATTVLSEQAPSKRVIHKLKVCQSLSIMEKYAQSNIKPSYWEKHLLLSAASDVQKEIEALKDRNYQSEQDKKWKISIIEKLKEELKIAYKEEGSQNSYIFTSSQKEGQISSSDSTQERSPATSDGSVTPLDYSSDEENRHVPSTIEEAERELEFRRLILEVKKDVITTRNGAITSNLPVSNLSRCRRLPDRADYISTSYCTYIVAYGATPQQVKDLVKWHSCRRVMIHGYYDAINDTNCLGSSTHLTLDTMDKINSLDLASHLDSCEELRLLNDEHTIPPASTKPI</sequence>
<proteinExistence type="predicted"/>
<evidence type="ECO:0000313" key="2">
    <source>
        <dbReference type="Proteomes" id="UP000789525"/>
    </source>
</evidence>
<accession>A0ACA9LRY2</accession>